<dbReference type="Proteomes" id="UP000076532">
    <property type="component" value="Unassembled WGS sequence"/>
</dbReference>
<dbReference type="EMBL" id="KV417519">
    <property type="protein sequence ID" value="KZP25619.1"/>
    <property type="molecule type" value="Genomic_DNA"/>
</dbReference>
<organism evidence="2 3">
    <name type="scientific">Athelia psychrophila</name>
    <dbReference type="NCBI Taxonomy" id="1759441"/>
    <lineage>
        <taxon>Eukaryota</taxon>
        <taxon>Fungi</taxon>
        <taxon>Dikarya</taxon>
        <taxon>Basidiomycota</taxon>
        <taxon>Agaricomycotina</taxon>
        <taxon>Agaricomycetes</taxon>
        <taxon>Agaricomycetidae</taxon>
        <taxon>Atheliales</taxon>
        <taxon>Atheliaceae</taxon>
        <taxon>Athelia</taxon>
    </lineage>
</organism>
<feature type="domain" description="Tc1-like transposase DDE" evidence="1">
    <location>
        <begin position="2"/>
        <end position="33"/>
    </location>
</feature>
<dbReference type="STRING" id="436010.A0A166P1Y3"/>
<keyword evidence="3" id="KW-1185">Reference proteome</keyword>
<protein>
    <recommendedName>
        <fullName evidence="1">Tc1-like transposase DDE domain-containing protein</fullName>
    </recommendedName>
</protein>
<gene>
    <name evidence="2" type="ORF">FIBSPDRAFT_733670</name>
</gene>
<accession>A0A166P1Y3</accession>
<reference evidence="2 3" key="1">
    <citation type="journal article" date="2016" name="Mol. Biol. Evol.">
        <title>Comparative Genomics of Early-Diverging Mushroom-Forming Fungi Provides Insights into the Origins of Lignocellulose Decay Capabilities.</title>
        <authorList>
            <person name="Nagy L.G."/>
            <person name="Riley R."/>
            <person name="Tritt A."/>
            <person name="Adam C."/>
            <person name="Daum C."/>
            <person name="Floudas D."/>
            <person name="Sun H."/>
            <person name="Yadav J.S."/>
            <person name="Pangilinan J."/>
            <person name="Larsson K.H."/>
            <person name="Matsuura K."/>
            <person name="Barry K."/>
            <person name="Labutti K."/>
            <person name="Kuo R."/>
            <person name="Ohm R.A."/>
            <person name="Bhattacharya S.S."/>
            <person name="Shirouzu T."/>
            <person name="Yoshinaga Y."/>
            <person name="Martin F.M."/>
            <person name="Grigoriev I.V."/>
            <person name="Hibbett D.S."/>
        </authorList>
    </citation>
    <scope>NUCLEOTIDE SEQUENCE [LARGE SCALE GENOMIC DNA]</scope>
    <source>
        <strain evidence="2 3">CBS 109695</strain>
    </source>
</reference>
<dbReference type="InterPro" id="IPR038717">
    <property type="entry name" value="Tc1-like_DDE_dom"/>
</dbReference>
<evidence type="ECO:0000259" key="1">
    <source>
        <dbReference type="Pfam" id="PF13358"/>
    </source>
</evidence>
<dbReference type="Gene3D" id="3.30.420.10">
    <property type="entry name" value="Ribonuclease H-like superfamily/Ribonuclease H"/>
    <property type="match status" value="1"/>
</dbReference>
<dbReference type="InterPro" id="IPR036397">
    <property type="entry name" value="RNaseH_sf"/>
</dbReference>
<evidence type="ECO:0000313" key="2">
    <source>
        <dbReference type="EMBL" id="KZP25619.1"/>
    </source>
</evidence>
<sequence>MRLVYLPPYSPDYNPIEEGFSAMKAWLRGNRDFVRGELAGEETCDPIGMLWEAVFSSLTPENVRGWYRDCGYF</sequence>
<proteinExistence type="predicted"/>
<name>A0A166P1Y3_9AGAM</name>
<dbReference type="GO" id="GO:0003676">
    <property type="term" value="F:nucleic acid binding"/>
    <property type="evidence" value="ECO:0007669"/>
    <property type="project" value="InterPro"/>
</dbReference>
<dbReference type="OrthoDB" id="2266637at2759"/>
<dbReference type="AlphaFoldDB" id="A0A166P1Y3"/>
<dbReference type="Pfam" id="PF13358">
    <property type="entry name" value="DDE_3"/>
    <property type="match status" value="1"/>
</dbReference>
<evidence type="ECO:0000313" key="3">
    <source>
        <dbReference type="Proteomes" id="UP000076532"/>
    </source>
</evidence>